<proteinExistence type="predicted"/>
<dbReference type="OrthoDB" id="8438768at2"/>
<gene>
    <name evidence="2" type="ORF">EHQ58_06420</name>
</gene>
<accession>A0A4R9K2A1</accession>
<protein>
    <recommendedName>
        <fullName evidence="4">SGNH/GDSL hydrolase family protein</fullName>
    </recommendedName>
</protein>
<keyword evidence="3" id="KW-1185">Reference proteome</keyword>
<reference evidence="2" key="1">
    <citation type="journal article" date="2019" name="PLoS Negl. Trop. Dis.">
        <title>Revisiting the worldwide diversity of Leptospira species in the environment.</title>
        <authorList>
            <person name="Vincent A.T."/>
            <person name="Schiettekatte O."/>
            <person name="Bourhy P."/>
            <person name="Veyrier F.J."/>
            <person name="Picardeau M."/>
        </authorList>
    </citation>
    <scope>NUCLEOTIDE SEQUENCE [LARGE SCALE GENOMIC DNA]</scope>
    <source>
        <strain evidence="2">201702476</strain>
    </source>
</reference>
<evidence type="ECO:0000313" key="2">
    <source>
        <dbReference type="EMBL" id="TGL60132.1"/>
    </source>
</evidence>
<dbReference type="RefSeq" id="WP_135623059.1">
    <property type="nucleotide sequence ID" value="NZ_RQGD01000022.1"/>
</dbReference>
<keyword evidence="1" id="KW-0812">Transmembrane</keyword>
<dbReference type="AlphaFoldDB" id="A0A4R9K2A1"/>
<dbReference type="Proteomes" id="UP000297693">
    <property type="component" value="Unassembled WGS sequence"/>
</dbReference>
<organism evidence="2 3">
    <name type="scientific">Leptospira ognonensis</name>
    <dbReference type="NCBI Taxonomy" id="2484945"/>
    <lineage>
        <taxon>Bacteria</taxon>
        <taxon>Pseudomonadati</taxon>
        <taxon>Spirochaetota</taxon>
        <taxon>Spirochaetia</taxon>
        <taxon>Leptospirales</taxon>
        <taxon>Leptospiraceae</taxon>
        <taxon>Leptospira</taxon>
    </lineage>
</organism>
<keyword evidence="1" id="KW-0472">Membrane</keyword>
<evidence type="ECO:0000256" key="1">
    <source>
        <dbReference type="SAM" id="Phobius"/>
    </source>
</evidence>
<keyword evidence="1" id="KW-1133">Transmembrane helix</keyword>
<dbReference type="EMBL" id="RQGD01000022">
    <property type="protein sequence ID" value="TGL60132.1"/>
    <property type="molecule type" value="Genomic_DNA"/>
</dbReference>
<name>A0A4R9K2A1_9LEPT</name>
<comment type="caution">
    <text evidence="2">The sequence shown here is derived from an EMBL/GenBank/DDBJ whole genome shotgun (WGS) entry which is preliminary data.</text>
</comment>
<feature type="transmembrane region" description="Helical" evidence="1">
    <location>
        <begin position="6"/>
        <end position="28"/>
    </location>
</feature>
<evidence type="ECO:0008006" key="4">
    <source>
        <dbReference type="Google" id="ProtNLM"/>
    </source>
</evidence>
<evidence type="ECO:0000313" key="3">
    <source>
        <dbReference type="Proteomes" id="UP000297693"/>
    </source>
</evidence>
<sequence>MLKNSVIVFGITLFLSFLIDFFLGDLLLKEITQYTLNSIRAHQNAFEKAYRISDKNFHHTLSPNFIGKGQWGSVEYLVCTNPYGFKSKCGMEKSENKEFDIAFMGDSFTEGVSLSFEDSFVGKIASTYPTKRIANLAVVSYSPTIYLSKIKWYLEHGFKFAEVVLYVDVSDIQDEAIVYSENKGELIYHKPENEEIPVVENGKEVSHESSMKQLAKKYFPLTFHSLHLLKYTFLERPETPFHYVPRNRAAWTYNPKAKGYGNLGIEGGIQKSLAVMTELHLYLKERNIPLSIGVYPWPDQILFDEVHSRHVKVWENFCLHRCKKFYNSFPTFFNIATKTGKEETVKDYFIQGDIHFNALGNELIARDFIKLQNL</sequence>
<dbReference type="SUPFAM" id="SSF52266">
    <property type="entry name" value="SGNH hydrolase"/>
    <property type="match status" value="1"/>
</dbReference>